<dbReference type="Proteomes" id="UP000285159">
    <property type="component" value="Unassembled WGS sequence"/>
</dbReference>
<evidence type="ECO:0000313" key="1">
    <source>
        <dbReference type="EMBL" id="OUN99323.1"/>
    </source>
</evidence>
<accession>A0A1Y3YN75</accession>
<reference evidence="5 6" key="1">
    <citation type="submission" date="2017-04" db="EMBL/GenBank/DDBJ databases">
        <title>Function of individual gut microbiota members based on whole genome sequencing of pure cultures obtained from chicken caecum.</title>
        <authorList>
            <person name="Medvecky M."/>
            <person name="Cejkova D."/>
            <person name="Polansky O."/>
            <person name="Karasova D."/>
            <person name="Kubasova T."/>
            <person name="Cizek A."/>
            <person name="Rychlik I."/>
        </authorList>
    </citation>
    <scope>NUCLEOTIDE SEQUENCE [LARGE SCALE GENOMIC DNA]</scope>
    <source>
        <strain evidence="6">An189</strain>
        <strain evidence="5">An43</strain>
    </source>
</reference>
<evidence type="ECO:0000313" key="5">
    <source>
        <dbReference type="Proteomes" id="UP000195386"/>
    </source>
</evidence>
<dbReference type="Proteomes" id="UP000195386">
    <property type="component" value="Unassembled WGS sequence"/>
</dbReference>
<name>A0A1Y3YN75_9BACE</name>
<dbReference type="Proteomes" id="UP000284366">
    <property type="component" value="Unassembled WGS sequence"/>
</dbReference>
<reference evidence="1" key="2">
    <citation type="journal article" date="2018" name="BMC Genomics">
        <title>Whole genome sequencing and function prediction of 133 gut anaerobes isolated from chicken caecum in pure cultures.</title>
        <authorList>
            <person name="Medvecky M."/>
            <person name="Cejkova D."/>
            <person name="Polansky O."/>
            <person name="Karasova D."/>
            <person name="Kubasova T."/>
            <person name="Cizek A."/>
            <person name="Rychlik I."/>
        </authorList>
    </citation>
    <scope>NUCLEOTIDE SEQUENCE</scope>
    <source>
        <strain evidence="2">An189</strain>
        <strain evidence="1">An43</strain>
    </source>
</reference>
<evidence type="ECO:0000313" key="8">
    <source>
        <dbReference type="Proteomes" id="UP000285159"/>
    </source>
</evidence>
<dbReference type="Gene3D" id="1.10.10.10">
    <property type="entry name" value="Winged helix-like DNA-binding domain superfamily/Winged helix DNA-binding domain"/>
    <property type="match status" value="1"/>
</dbReference>
<comment type="caution">
    <text evidence="1">The sequence shown here is derived from an EMBL/GenBank/DDBJ whole genome shotgun (WGS) entry which is preliminary data.</text>
</comment>
<evidence type="ECO:0000313" key="2">
    <source>
        <dbReference type="EMBL" id="OUP34893.1"/>
    </source>
</evidence>
<dbReference type="EMBL" id="NFII01000020">
    <property type="protein sequence ID" value="OUN99323.1"/>
    <property type="molecule type" value="Genomic_DNA"/>
</dbReference>
<organism evidence="1 5">
    <name type="scientific">Bacteroides clarus</name>
    <dbReference type="NCBI Taxonomy" id="626929"/>
    <lineage>
        <taxon>Bacteria</taxon>
        <taxon>Pseudomonadati</taxon>
        <taxon>Bacteroidota</taxon>
        <taxon>Bacteroidia</taxon>
        <taxon>Bacteroidales</taxon>
        <taxon>Bacteroidaceae</taxon>
        <taxon>Bacteroides</taxon>
    </lineage>
</organism>
<protein>
    <recommendedName>
        <fullName evidence="9">Winged helix-turn-helix domain-containing protein</fullName>
    </recommendedName>
</protein>
<proteinExistence type="predicted"/>
<evidence type="ECO:0000313" key="4">
    <source>
        <dbReference type="EMBL" id="RGV48198.1"/>
    </source>
</evidence>
<dbReference type="RefSeq" id="WP_022217587.1">
    <property type="nucleotide sequence ID" value="NZ_CABIZW010000005.1"/>
</dbReference>
<dbReference type="Proteomes" id="UP000196587">
    <property type="component" value="Unassembled WGS sequence"/>
</dbReference>
<dbReference type="EMBL" id="QRZG01000049">
    <property type="protein sequence ID" value="RGV48198.1"/>
    <property type="molecule type" value="Genomic_DNA"/>
</dbReference>
<dbReference type="GeneID" id="61678840"/>
<sequence length="74" mass="8221">MDKKIVGVNAGKVWQALNEVTEISIVELAEKLNLSVESTALAAGWLAREDQISIERKNGTIELQRKNAYTFNFG</sequence>
<dbReference type="EMBL" id="QRWP01000003">
    <property type="protein sequence ID" value="RGT34362.1"/>
    <property type="molecule type" value="Genomic_DNA"/>
</dbReference>
<evidence type="ECO:0000313" key="6">
    <source>
        <dbReference type="Proteomes" id="UP000196587"/>
    </source>
</evidence>
<evidence type="ECO:0000313" key="3">
    <source>
        <dbReference type="EMBL" id="RGT34362.1"/>
    </source>
</evidence>
<gene>
    <name evidence="2" type="ORF">B5F24_06910</name>
    <name evidence="1" type="ORF">B5F97_15855</name>
    <name evidence="4" type="ORF">DWW09_17690</name>
    <name evidence="3" type="ORF">DWX38_05125</name>
</gene>
<dbReference type="Pfam" id="PF10771">
    <property type="entry name" value="DUF2582"/>
    <property type="match status" value="1"/>
</dbReference>
<evidence type="ECO:0008006" key="9">
    <source>
        <dbReference type="Google" id="ProtNLM"/>
    </source>
</evidence>
<dbReference type="EMBL" id="NFKE01000004">
    <property type="protein sequence ID" value="OUP34893.1"/>
    <property type="molecule type" value="Genomic_DNA"/>
</dbReference>
<dbReference type="InterPro" id="IPR036388">
    <property type="entry name" value="WH-like_DNA-bd_sf"/>
</dbReference>
<dbReference type="InterPro" id="IPR019707">
    <property type="entry name" value="DUF2582"/>
</dbReference>
<reference evidence="7 8" key="3">
    <citation type="submission" date="2018-08" db="EMBL/GenBank/DDBJ databases">
        <title>A genome reference for cultivated species of the human gut microbiota.</title>
        <authorList>
            <person name="Zou Y."/>
            <person name="Xue W."/>
            <person name="Luo G."/>
        </authorList>
    </citation>
    <scope>NUCLEOTIDE SEQUENCE [LARGE SCALE GENOMIC DNA]</scope>
    <source>
        <strain evidence="4 7">AF14-27</strain>
        <strain evidence="3 8">AF19-1AC</strain>
    </source>
</reference>
<evidence type="ECO:0000313" key="7">
    <source>
        <dbReference type="Proteomes" id="UP000284366"/>
    </source>
</evidence>
<dbReference type="AlphaFoldDB" id="A0A1Y3YN75"/>